<dbReference type="InterPro" id="IPR019324">
    <property type="entry name" value="MPP6"/>
</dbReference>
<dbReference type="RefSeq" id="XP_022344682.1">
    <property type="nucleotide sequence ID" value="XM_022488974.1"/>
</dbReference>
<dbReference type="OrthoDB" id="20403at2759"/>
<dbReference type="PANTHER" id="PTHR13582:SF0">
    <property type="entry name" value="M-PHASE PHOSPHOPROTEIN 6"/>
    <property type="match status" value="1"/>
</dbReference>
<name>A0A8B8EXL3_CRAVI</name>
<protein>
    <submittedName>
        <fullName evidence="3">M-phase phosphoprotein 6-like</fullName>
    </submittedName>
</protein>
<gene>
    <name evidence="3" type="primary">LOC111137506</name>
</gene>
<organism evidence="2 3">
    <name type="scientific">Crassostrea virginica</name>
    <name type="common">Eastern oyster</name>
    <dbReference type="NCBI Taxonomy" id="6565"/>
    <lineage>
        <taxon>Eukaryota</taxon>
        <taxon>Metazoa</taxon>
        <taxon>Spiralia</taxon>
        <taxon>Lophotrochozoa</taxon>
        <taxon>Mollusca</taxon>
        <taxon>Bivalvia</taxon>
        <taxon>Autobranchia</taxon>
        <taxon>Pteriomorphia</taxon>
        <taxon>Ostreida</taxon>
        <taxon>Ostreoidea</taxon>
        <taxon>Ostreidae</taxon>
        <taxon>Crassostrea</taxon>
    </lineage>
</organism>
<proteinExistence type="predicted"/>
<feature type="compositionally biased region" description="Basic and acidic residues" evidence="1">
    <location>
        <begin position="143"/>
        <end position="158"/>
    </location>
</feature>
<evidence type="ECO:0000313" key="2">
    <source>
        <dbReference type="Proteomes" id="UP000694844"/>
    </source>
</evidence>
<dbReference type="KEGG" id="cvn:111137506"/>
<dbReference type="AlphaFoldDB" id="A0A8B8EXL3"/>
<dbReference type="Proteomes" id="UP000694844">
    <property type="component" value="Chromosome 5"/>
</dbReference>
<dbReference type="Pfam" id="PF10175">
    <property type="entry name" value="MPP6"/>
    <property type="match status" value="1"/>
</dbReference>
<dbReference type="GeneID" id="111137506"/>
<dbReference type="GO" id="GO:0000460">
    <property type="term" value="P:maturation of 5.8S rRNA"/>
    <property type="evidence" value="ECO:0007669"/>
    <property type="project" value="TreeGrafter"/>
</dbReference>
<keyword evidence="2" id="KW-1185">Reference proteome</keyword>
<reference evidence="3" key="1">
    <citation type="submission" date="2025-08" db="UniProtKB">
        <authorList>
            <consortium name="RefSeq"/>
        </authorList>
    </citation>
    <scope>IDENTIFICATION</scope>
    <source>
        <tissue evidence="3">Whole sample</tissue>
    </source>
</reference>
<dbReference type="PANTHER" id="PTHR13582">
    <property type="entry name" value="M-PHASE PHOSPHOPROTEIN 6"/>
    <property type="match status" value="1"/>
</dbReference>
<feature type="region of interest" description="Disordered" evidence="1">
    <location>
        <begin position="133"/>
        <end position="175"/>
    </location>
</feature>
<accession>A0A8B8EXL3</accession>
<evidence type="ECO:0000313" key="3">
    <source>
        <dbReference type="RefSeq" id="XP_022344682.1"/>
    </source>
</evidence>
<feature type="compositionally biased region" description="Basic residues" evidence="1">
    <location>
        <begin position="159"/>
        <end position="175"/>
    </location>
</feature>
<sequence>MTNVSKSSLSKNVLQMKFMQRSAQQIEKEKSEEEKQKVIDDEHWVLDLPETEQKESKYITETSIAYIEDLQFGRFSYNGCNPEVEKLMKIYSKDKELEAAATREAQNSVDDQEMAERYMSLSHTIAKKFAKKRKHGELNESFTKTEEDRVSVEEEVPKSLRKKSSKRKFLKPKDD</sequence>
<evidence type="ECO:0000256" key="1">
    <source>
        <dbReference type="SAM" id="MobiDB-lite"/>
    </source>
</evidence>